<dbReference type="GO" id="GO:0005952">
    <property type="term" value="C:cAMP-dependent protein kinase complex"/>
    <property type="evidence" value="ECO:0007669"/>
    <property type="project" value="InterPro"/>
</dbReference>
<evidence type="ECO:0000256" key="1">
    <source>
        <dbReference type="ARBA" id="ARBA00022837"/>
    </source>
</evidence>
<feature type="signal peptide" evidence="3">
    <location>
        <begin position="1"/>
        <end position="17"/>
    </location>
</feature>
<feature type="chain" id="PRO_5013029412" evidence="3">
    <location>
        <begin position="18"/>
        <end position="658"/>
    </location>
</feature>
<dbReference type="CDD" id="cd00038">
    <property type="entry name" value="CAP_ED"/>
    <property type="match status" value="1"/>
</dbReference>
<evidence type="ECO:0000313" key="7">
    <source>
        <dbReference type="EMBL" id="GAX24580.1"/>
    </source>
</evidence>
<dbReference type="InterPro" id="IPR018490">
    <property type="entry name" value="cNMP-bd_dom_sf"/>
</dbReference>
<evidence type="ECO:0000313" key="8">
    <source>
        <dbReference type="Proteomes" id="UP000198406"/>
    </source>
</evidence>
<dbReference type="Gene3D" id="2.60.120.10">
    <property type="entry name" value="Jelly Rolls"/>
    <property type="match status" value="1"/>
</dbReference>
<dbReference type="InterPro" id="IPR014710">
    <property type="entry name" value="RmlC-like_jellyroll"/>
</dbReference>
<dbReference type="PROSITE" id="PS00889">
    <property type="entry name" value="CNMP_BINDING_2"/>
    <property type="match status" value="1"/>
</dbReference>
<dbReference type="SUPFAM" id="SSF51206">
    <property type="entry name" value="cAMP-binding domain-like"/>
    <property type="match status" value="1"/>
</dbReference>
<dbReference type="PANTHER" id="PTHR11635:SF152">
    <property type="entry name" value="CAMP-DEPENDENT PROTEIN KINASE TYPE I REGULATORY SUBUNIT-RELATED"/>
    <property type="match status" value="1"/>
</dbReference>
<dbReference type="EMBL" id="BDSP01000211">
    <property type="protein sequence ID" value="GAX24580.1"/>
    <property type="molecule type" value="Genomic_DNA"/>
</dbReference>
<dbReference type="SMART" id="SM00054">
    <property type="entry name" value="EFh"/>
    <property type="match status" value="2"/>
</dbReference>
<dbReference type="PROSITE" id="PS50222">
    <property type="entry name" value="EF_HAND_2"/>
    <property type="match status" value="1"/>
</dbReference>
<evidence type="ECO:0000256" key="2">
    <source>
        <dbReference type="SAM" id="MobiDB-lite"/>
    </source>
</evidence>
<feature type="domain" description="Thioredoxin" evidence="6">
    <location>
        <begin position="49"/>
        <end position="180"/>
    </location>
</feature>
<dbReference type="CDD" id="cd02947">
    <property type="entry name" value="TRX_family"/>
    <property type="match status" value="1"/>
</dbReference>
<dbReference type="Gene3D" id="1.10.238.10">
    <property type="entry name" value="EF-hand"/>
    <property type="match status" value="1"/>
</dbReference>
<dbReference type="InterPro" id="IPR050503">
    <property type="entry name" value="cAMP-dep_PK_reg_su-like"/>
</dbReference>
<dbReference type="InterPro" id="IPR018488">
    <property type="entry name" value="cNMP-bd_CS"/>
</dbReference>
<organism evidence="7 8">
    <name type="scientific">Fistulifera solaris</name>
    <name type="common">Oleaginous diatom</name>
    <dbReference type="NCBI Taxonomy" id="1519565"/>
    <lineage>
        <taxon>Eukaryota</taxon>
        <taxon>Sar</taxon>
        <taxon>Stramenopiles</taxon>
        <taxon>Ochrophyta</taxon>
        <taxon>Bacillariophyta</taxon>
        <taxon>Bacillariophyceae</taxon>
        <taxon>Bacillariophycidae</taxon>
        <taxon>Naviculales</taxon>
        <taxon>Naviculaceae</taxon>
        <taxon>Fistulifera</taxon>
    </lineage>
</organism>
<feature type="region of interest" description="Disordered" evidence="2">
    <location>
        <begin position="209"/>
        <end position="234"/>
    </location>
</feature>
<reference evidence="7 8" key="1">
    <citation type="journal article" date="2015" name="Plant Cell">
        <title>Oil accumulation by the oleaginous diatom Fistulifera solaris as revealed by the genome and transcriptome.</title>
        <authorList>
            <person name="Tanaka T."/>
            <person name="Maeda Y."/>
            <person name="Veluchamy A."/>
            <person name="Tanaka M."/>
            <person name="Abida H."/>
            <person name="Marechal E."/>
            <person name="Bowler C."/>
            <person name="Muto M."/>
            <person name="Sunaga Y."/>
            <person name="Tanaka M."/>
            <person name="Yoshino T."/>
            <person name="Taniguchi T."/>
            <person name="Fukuda Y."/>
            <person name="Nemoto M."/>
            <person name="Matsumoto M."/>
            <person name="Wong P.S."/>
            <person name="Aburatani S."/>
            <person name="Fujibuchi W."/>
        </authorList>
    </citation>
    <scope>NUCLEOTIDE SEQUENCE [LARGE SCALE GENOMIC DNA]</scope>
    <source>
        <strain evidence="7 8">JPCC DA0580</strain>
    </source>
</reference>
<dbReference type="InParanoid" id="A0A1Z5KE31"/>
<feature type="domain" description="Cyclic nucleotide-binding" evidence="4">
    <location>
        <begin position="267"/>
        <end position="379"/>
    </location>
</feature>
<dbReference type="Pfam" id="PF00085">
    <property type="entry name" value="Thioredoxin"/>
    <property type="match status" value="1"/>
</dbReference>
<keyword evidence="3" id="KW-0732">Signal</keyword>
<gene>
    <name evidence="7" type="ORF">FisN_4Hh098</name>
</gene>
<accession>A0A1Z5KE31</accession>
<keyword evidence="8" id="KW-1185">Reference proteome</keyword>
<dbReference type="InterPro" id="IPR011992">
    <property type="entry name" value="EF-hand-dom_pair"/>
</dbReference>
<dbReference type="PROSITE" id="PS00018">
    <property type="entry name" value="EF_HAND_1"/>
    <property type="match status" value="1"/>
</dbReference>
<dbReference type="InterPro" id="IPR002048">
    <property type="entry name" value="EF_hand_dom"/>
</dbReference>
<proteinExistence type="predicted"/>
<dbReference type="InterPro" id="IPR013766">
    <property type="entry name" value="Thioredoxin_domain"/>
</dbReference>
<feature type="compositionally biased region" description="Low complexity" evidence="2">
    <location>
        <begin position="219"/>
        <end position="228"/>
    </location>
</feature>
<feature type="domain" description="EF-hand" evidence="5">
    <location>
        <begin position="516"/>
        <end position="551"/>
    </location>
</feature>
<dbReference type="InterPro" id="IPR000595">
    <property type="entry name" value="cNMP-bd_dom"/>
</dbReference>
<evidence type="ECO:0000259" key="6">
    <source>
        <dbReference type="PROSITE" id="PS51352"/>
    </source>
</evidence>
<dbReference type="GO" id="GO:0005829">
    <property type="term" value="C:cytosol"/>
    <property type="evidence" value="ECO:0007669"/>
    <property type="project" value="TreeGrafter"/>
</dbReference>
<dbReference type="SMART" id="SM00100">
    <property type="entry name" value="cNMP"/>
    <property type="match status" value="1"/>
</dbReference>
<keyword evidence="1" id="KW-0106">Calcium</keyword>
<dbReference type="AlphaFoldDB" id="A0A1Z5KE31"/>
<dbReference type="Pfam" id="PF00027">
    <property type="entry name" value="cNMP_binding"/>
    <property type="match status" value="1"/>
</dbReference>
<evidence type="ECO:0000259" key="5">
    <source>
        <dbReference type="PROSITE" id="PS50222"/>
    </source>
</evidence>
<dbReference type="OrthoDB" id="26525at2759"/>
<dbReference type="PROSITE" id="PS51352">
    <property type="entry name" value="THIOREDOXIN_2"/>
    <property type="match status" value="1"/>
</dbReference>
<dbReference type="PANTHER" id="PTHR11635">
    <property type="entry name" value="CAMP-DEPENDENT PROTEIN KINASE REGULATORY CHAIN"/>
    <property type="match status" value="1"/>
</dbReference>
<protein>
    <submittedName>
        <fullName evidence="7">Uncharacterized protein</fullName>
    </submittedName>
</protein>
<dbReference type="PROSITE" id="PS50042">
    <property type="entry name" value="CNMP_BINDING_3"/>
    <property type="match status" value="1"/>
</dbReference>
<evidence type="ECO:0000256" key="3">
    <source>
        <dbReference type="SAM" id="SignalP"/>
    </source>
</evidence>
<dbReference type="Proteomes" id="UP000198406">
    <property type="component" value="Unassembled WGS sequence"/>
</dbReference>
<dbReference type="GO" id="GO:0005509">
    <property type="term" value="F:calcium ion binding"/>
    <property type="evidence" value="ECO:0007669"/>
    <property type="project" value="InterPro"/>
</dbReference>
<dbReference type="InterPro" id="IPR018247">
    <property type="entry name" value="EF_Hand_1_Ca_BS"/>
</dbReference>
<dbReference type="SUPFAM" id="SSF52833">
    <property type="entry name" value="Thioredoxin-like"/>
    <property type="match status" value="1"/>
</dbReference>
<sequence length="658" mass="72715">MRLACYSLLLASTSVWSFSITRSPAISTTALHRPHSLASSSLHPYTSLAVSTSSHPSATFAPELGSDGLYHLQNKEQHAELMKSVGQDKIVVLKVYAPWCRACKALEAKFLQVRHDPKYSNLPIVWADLTIQHNKEFIKQLGVLALPTVQFYVQGRLIDTFPCGPSKVPILKRKLASTVNTHVDPGTMQLKPLDMSAIELSYQEGSYEGAEMDSEQADDATVTTPAATSPKALLKSPYRPAPAASAKVDLDAELSAEDRKHMESIPYFSELSLADRDEVAEKATLVTFAPGSIILREGTPGNSFYMLSSGSVEICQAATYLSDPLVSPPPSYLGTVINVLENPGDYFGERALLTGEPRAASIRASDQETKVWVWDKKDFPASSVLSGRTKFASARNVSVDDKYGLSVVSLQSDTADWQQRTVNVANQVRGSTNSPYIIRGVDTDDDVEYDEELLTKSSNDFAVERSDEVILSLLSKFKMVRSIRNCLNYLVKTRATWGDSGNRIRRSLLVSRLTPAQRAEFAEAFEFSDANGDGQIELQELKRIVYSMHSGEEGENEALDQELQVAIERNSAGPAVLDYTDFMGIMAESEFYFLFNDIFASLDTNNSGYVKAMDLDRVLSGVRDLISDDRNSIIDVEDQDMLIDYEQFTRMLLGTSLQ</sequence>
<comment type="caution">
    <text evidence="7">The sequence shown here is derived from an EMBL/GenBank/DDBJ whole genome shotgun (WGS) entry which is preliminary data.</text>
</comment>
<name>A0A1Z5KE31_FISSO</name>
<dbReference type="Gene3D" id="3.40.30.10">
    <property type="entry name" value="Glutaredoxin"/>
    <property type="match status" value="1"/>
</dbReference>
<dbReference type="InterPro" id="IPR036249">
    <property type="entry name" value="Thioredoxin-like_sf"/>
</dbReference>
<dbReference type="SUPFAM" id="SSF47473">
    <property type="entry name" value="EF-hand"/>
    <property type="match status" value="1"/>
</dbReference>
<dbReference type="PRINTS" id="PR00103">
    <property type="entry name" value="CAMPKINASE"/>
</dbReference>
<evidence type="ECO:0000259" key="4">
    <source>
        <dbReference type="PROSITE" id="PS50042"/>
    </source>
</evidence>
<dbReference type="Pfam" id="PF13202">
    <property type="entry name" value="EF-hand_5"/>
    <property type="match status" value="1"/>
</dbReference>